<evidence type="ECO:0000313" key="3">
    <source>
        <dbReference type="EMBL" id="WCE13431.1"/>
    </source>
</evidence>
<feature type="domain" description="Glycosyltransferase 2-like" evidence="2">
    <location>
        <begin position="5"/>
        <end position="88"/>
    </location>
</feature>
<evidence type="ECO:0000256" key="1">
    <source>
        <dbReference type="ARBA" id="ARBA00038494"/>
    </source>
</evidence>
<dbReference type="AlphaFoldDB" id="A0AAX3LBD2"/>
<dbReference type="SUPFAM" id="SSF53448">
    <property type="entry name" value="Nucleotide-diphospho-sugar transferases"/>
    <property type="match status" value="1"/>
</dbReference>
<sequence>MFKLTVCLLTCNSARVLNHVLPPLLKIADEMIVVDSGSKDNTLSICESYNLSPIYRQYTMHGDQMNYAVSLASHDWVLCMDSDEILDDLTVSFILNLKSGAEPPPDHAWRIARHWYVLGKEVRTIYPVSSPDFPVRLFNRTCARFNLRPVDDKVEGELNAFIMAGQVRHDTFYDLNEVFNKLNSYTTRLVKYQKIRPSIGRGLISAIGAFFKWYLFSGAWRQGKVGVVTGLYATLYSFLKYFKAWYQFEDKK</sequence>
<evidence type="ECO:0000259" key="2">
    <source>
        <dbReference type="Pfam" id="PF00535"/>
    </source>
</evidence>
<reference evidence="3 4" key="1">
    <citation type="submission" date="2023-01" db="EMBL/GenBank/DDBJ databases">
        <title>Genome sequence resource and annotation of Enterobacter ludwigii, an economically important pathogen of seedling wilt with strawberry.</title>
        <authorList>
            <person name="Xie Y."/>
        </authorList>
    </citation>
    <scope>NUCLEOTIDE SEQUENCE [LARGE SCALE GENOMIC DNA]</scope>
    <source>
        <strain evidence="3 4">CM-TZ4</strain>
    </source>
</reference>
<evidence type="ECO:0000313" key="4">
    <source>
        <dbReference type="Proteomes" id="UP001210538"/>
    </source>
</evidence>
<dbReference type="EMBL" id="CP116347">
    <property type="protein sequence ID" value="WCE13431.1"/>
    <property type="molecule type" value="Genomic_DNA"/>
</dbReference>
<dbReference type="RefSeq" id="WP_044866025.1">
    <property type="nucleotide sequence ID" value="NZ_CABGVO010000008.1"/>
</dbReference>
<dbReference type="PANTHER" id="PTHR43630">
    <property type="entry name" value="POLY-BETA-1,6-N-ACETYL-D-GLUCOSAMINE SYNTHASE"/>
    <property type="match status" value="1"/>
</dbReference>
<name>A0AAX3LBD2_9ENTR</name>
<dbReference type="Pfam" id="PF00535">
    <property type="entry name" value="Glycos_transf_2"/>
    <property type="match status" value="1"/>
</dbReference>
<organism evidence="3 4">
    <name type="scientific">Enterobacter ludwigii</name>
    <dbReference type="NCBI Taxonomy" id="299767"/>
    <lineage>
        <taxon>Bacteria</taxon>
        <taxon>Pseudomonadati</taxon>
        <taxon>Pseudomonadota</taxon>
        <taxon>Gammaproteobacteria</taxon>
        <taxon>Enterobacterales</taxon>
        <taxon>Enterobacteriaceae</taxon>
        <taxon>Enterobacter</taxon>
        <taxon>Enterobacter cloacae complex</taxon>
    </lineage>
</organism>
<gene>
    <name evidence="3" type="ORF">PHA72_00590</name>
</gene>
<dbReference type="CDD" id="cd02511">
    <property type="entry name" value="Beta4Glucosyltransferase"/>
    <property type="match status" value="1"/>
</dbReference>
<keyword evidence="4" id="KW-1185">Reference proteome</keyword>
<dbReference type="Proteomes" id="UP001210538">
    <property type="component" value="Chromosome"/>
</dbReference>
<dbReference type="InterPro" id="IPR001173">
    <property type="entry name" value="Glyco_trans_2-like"/>
</dbReference>
<protein>
    <submittedName>
        <fullName evidence="3">Glycosyltransferase family 2 protein</fullName>
    </submittedName>
</protein>
<proteinExistence type="inferred from homology"/>
<accession>A0AAX3LBD2</accession>
<comment type="similarity">
    <text evidence="1">Belongs to the glycosyltransferase 2 family. WaaE/KdtX subfamily.</text>
</comment>
<dbReference type="InterPro" id="IPR029044">
    <property type="entry name" value="Nucleotide-diphossugar_trans"/>
</dbReference>
<dbReference type="PANTHER" id="PTHR43630:SF2">
    <property type="entry name" value="GLYCOSYLTRANSFERASE"/>
    <property type="match status" value="1"/>
</dbReference>
<dbReference type="Gene3D" id="3.90.550.10">
    <property type="entry name" value="Spore Coat Polysaccharide Biosynthesis Protein SpsA, Chain A"/>
    <property type="match status" value="1"/>
</dbReference>